<dbReference type="CDD" id="cd04077">
    <property type="entry name" value="Peptidases_S8_PCSK9_ProteinaseK_like"/>
    <property type="match status" value="1"/>
</dbReference>
<keyword evidence="2 6" id="KW-0645">Protease</keyword>
<feature type="signal peptide" evidence="8">
    <location>
        <begin position="1"/>
        <end position="16"/>
    </location>
</feature>
<feature type="domain" description="Peptidase S8/S53" evidence="9">
    <location>
        <begin position="152"/>
        <end position="379"/>
    </location>
</feature>
<feature type="domain" description="Inhibitor I9" evidence="10">
    <location>
        <begin position="47"/>
        <end position="111"/>
    </location>
</feature>
<dbReference type="GO" id="GO:0006508">
    <property type="term" value="P:proteolysis"/>
    <property type="evidence" value="ECO:0007669"/>
    <property type="project" value="UniProtKB-KW"/>
</dbReference>
<feature type="chain" id="PRO_5042028411" evidence="8">
    <location>
        <begin position="17"/>
        <end position="401"/>
    </location>
</feature>
<evidence type="ECO:0000256" key="6">
    <source>
        <dbReference type="PROSITE-ProRule" id="PRU01240"/>
    </source>
</evidence>
<dbReference type="AlphaFoldDB" id="A0AAE0K4F6"/>
<dbReference type="PROSITE" id="PS00136">
    <property type="entry name" value="SUBTILASE_ASP"/>
    <property type="match status" value="1"/>
</dbReference>
<gene>
    <name evidence="11" type="ORF">B0H63DRAFT_304027</name>
</gene>
<evidence type="ECO:0000256" key="3">
    <source>
        <dbReference type="ARBA" id="ARBA00022729"/>
    </source>
</evidence>
<comment type="caution">
    <text evidence="11">The sequence shown here is derived from an EMBL/GenBank/DDBJ whole genome shotgun (WGS) entry which is preliminary data.</text>
</comment>
<evidence type="ECO:0000313" key="12">
    <source>
        <dbReference type="Proteomes" id="UP001285441"/>
    </source>
</evidence>
<dbReference type="PROSITE" id="PS00138">
    <property type="entry name" value="SUBTILASE_SER"/>
    <property type="match status" value="1"/>
</dbReference>
<evidence type="ECO:0000313" key="11">
    <source>
        <dbReference type="EMBL" id="KAK3369878.1"/>
    </source>
</evidence>
<dbReference type="PRINTS" id="PR00723">
    <property type="entry name" value="SUBTILISIN"/>
</dbReference>
<evidence type="ECO:0000256" key="1">
    <source>
        <dbReference type="ARBA" id="ARBA00011073"/>
    </source>
</evidence>
<dbReference type="FunFam" id="3.40.50.200:FF:000014">
    <property type="entry name" value="Proteinase K"/>
    <property type="match status" value="1"/>
</dbReference>
<dbReference type="Proteomes" id="UP001285441">
    <property type="component" value="Unassembled WGS sequence"/>
</dbReference>
<reference evidence="11" key="1">
    <citation type="journal article" date="2023" name="Mol. Phylogenet. Evol.">
        <title>Genome-scale phylogeny and comparative genomics of the fungal order Sordariales.</title>
        <authorList>
            <person name="Hensen N."/>
            <person name="Bonometti L."/>
            <person name="Westerberg I."/>
            <person name="Brannstrom I.O."/>
            <person name="Guillou S."/>
            <person name="Cros-Aarteil S."/>
            <person name="Calhoun S."/>
            <person name="Haridas S."/>
            <person name="Kuo A."/>
            <person name="Mondo S."/>
            <person name="Pangilinan J."/>
            <person name="Riley R."/>
            <person name="LaButti K."/>
            <person name="Andreopoulos B."/>
            <person name="Lipzen A."/>
            <person name="Chen C."/>
            <person name="Yan M."/>
            <person name="Daum C."/>
            <person name="Ng V."/>
            <person name="Clum A."/>
            <person name="Steindorff A."/>
            <person name="Ohm R.A."/>
            <person name="Martin F."/>
            <person name="Silar P."/>
            <person name="Natvig D.O."/>
            <person name="Lalanne C."/>
            <person name="Gautier V."/>
            <person name="Ament-Velasquez S.L."/>
            <person name="Kruys A."/>
            <person name="Hutchinson M.I."/>
            <person name="Powell A.J."/>
            <person name="Barry K."/>
            <person name="Miller A.N."/>
            <person name="Grigoriev I.V."/>
            <person name="Debuchy R."/>
            <person name="Gladieux P."/>
            <person name="Hiltunen Thoren M."/>
            <person name="Johannesson H."/>
        </authorList>
    </citation>
    <scope>NUCLEOTIDE SEQUENCE</scope>
    <source>
        <strain evidence="11">CBS 232.78</strain>
    </source>
</reference>
<evidence type="ECO:0000259" key="10">
    <source>
        <dbReference type="Pfam" id="PF05922"/>
    </source>
</evidence>
<dbReference type="GO" id="GO:0004252">
    <property type="term" value="F:serine-type endopeptidase activity"/>
    <property type="evidence" value="ECO:0007669"/>
    <property type="project" value="UniProtKB-UniRule"/>
</dbReference>
<comment type="similarity">
    <text evidence="1 6 7">Belongs to the peptidase S8 family.</text>
</comment>
<dbReference type="EMBL" id="JAULSW010000009">
    <property type="protein sequence ID" value="KAK3369878.1"/>
    <property type="molecule type" value="Genomic_DNA"/>
</dbReference>
<evidence type="ECO:0000256" key="4">
    <source>
        <dbReference type="ARBA" id="ARBA00022801"/>
    </source>
</evidence>
<dbReference type="InterPro" id="IPR010259">
    <property type="entry name" value="S8pro/Inhibitor_I9"/>
</dbReference>
<dbReference type="Gene3D" id="3.40.50.200">
    <property type="entry name" value="Peptidase S8/S53 domain"/>
    <property type="match status" value="1"/>
</dbReference>
<organism evidence="11 12">
    <name type="scientific">Podospora didyma</name>
    <dbReference type="NCBI Taxonomy" id="330526"/>
    <lineage>
        <taxon>Eukaryota</taxon>
        <taxon>Fungi</taxon>
        <taxon>Dikarya</taxon>
        <taxon>Ascomycota</taxon>
        <taxon>Pezizomycotina</taxon>
        <taxon>Sordariomycetes</taxon>
        <taxon>Sordariomycetidae</taxon>
        <taxon>Sordariales</taxon>
        <taxon>Podosporaceae</taxon>
        <taxon>Podospora</taxon>
    </lineage>
</organism>
<feature type="active site" description="Charge relay system" evidence="6">
    <location>
        <position position="344"/>
    </location>
</feature>
<dbReference type="InterPro" id="IPR000209">
    <property type="entry name" value="Peptidase_S8/S53_dom"/>
</dbReference>
<evidence type="ECO:0000256" key="7">
    <source>
        <dbReference type="RuleBase" id="RU003355"/>
    </source>
</evidence>
<evidence type="ECO:0000259" key="9">
    <source>
        <dbReference type="Pfam" id="PF00082"/>
    </source>
</evidence>
<keyword evidence="4 6" id="KW-0378">Hydrolase</keyword>
<dbReference type="InterPro" id="IPR015500">
    <property type="entry name" value="Peptidase_S8_subtilisin-rel"/>
</dbReference>
<dbReference type="PROSITE" id="PS00137">
    <property type="entry name" value="SUBTILASE_HIS"/>
    <property type="match status" value="1"/>
</dbReference>
<dbReference type="PROSITE" id="PS51892">
    <property type="entry name" value="SUBTILASE"/>
    <property type="match status" value="1"/>
</dbReference>
<dbReference type="InterPro" id="IPR050131">
    <property type="entry name" value="Peptidase_S8_subtilisin-like"/>
</dbReference>
<name>A0AAE0K4F6_9PEZI</name>
<feature type="active site" description="Charge relay system" evidence="6">
    <location>
        <position position="187"/>
    </location>
</feature>
<dbReference type="GO" id="GO:0005576">
    <property type="term" value="C:extracellular region"/>
    <property type="evidence" value="ECO:0007669"/>
    <property type="project" value="UniProtKB-ARBA"/>
</dbReference>
<dbReference type="Pfam" id="PF00082">
    <property type="entry name" value="Peptidase_S8"/>
    <property type="match status" value="1"/>
</dbReference>
<keyword evidence="3 8" id="KW-0732">Signal</keyword>
<accession>A0AAE0K4F6</accession>
<dbReference type="PANTHER" id="PTHR43806">
    <property type="entry name" value="PEPTIDASE S8"/>
    <property type="match status" value="1"/>
</dbReference>
<evidence type="ECO:0000256" key="2">
    <source>
        <dbReference type="ARBA" id="ARBA00022670"/>
    </source>
</evidence>
<dbReference type="InterPro" id="IPR023828">
    <property type="entry name" value="Peptidase_S8_Ser-AS"/>
</dbReference>
<dbReference type="SUPFAM" id="SSF54897">
    <property type="entry name" value="Protease propeptides/inhibitors"/>
    <property type="match status" value="1"/>
</dbReference>
<proteinExistence type="inferred from homology"/>
<sequence>MHFSTAILALLPLALAAPAPVTEELLQTRAEPAPVILPREGKLIPGKYIVKLKDGASDATIDAIIAKVAGSPSHVYKGKFKGFASKIDAATLAKIQALNDVEFIEQEAIFTTNTYVSQTGAPWGLGRISHHAKGSTTYVYDNSAGVGTCSYVIDTGILVTHTQFGSPSRATWLANYADSSNTDGNGHGTHVAGTIGGSTYGVAKLTKLYAVKVLDSSGSGTTSGVVAGINFVASDAQTRNCPNGTVANMSLGGSFSTSINSAASALISSGVFLAVAAGNSNANAANYSPASVATACTVGATDINDAKASFSNYGAGVDIWAPGVNILSSWIGSNSATNTISGTSMASPHIAGLGAYLLTLFGPKSPTALCTYIQSIATNGVITGLPTGNINKLAFNNNPTG</sequence>
<protein>
    <submittedName>
        <fullName evidence="11">Alkaline protease-like protein</fullName>
    </submittedName>
</protein>
<feature type="active site" description="Charge relay system" evidence="6">
    <location>
        <position position="154"/>
    </location>
</feature>
<keyword evidence="5 6" id="KW-0720">Serine protease</keyword>
<dbReference type="Gene3D" id="3.30.70.80">
    <property type="entry name" value="Peptidase S8 propeptide/proteinase inhibitor I9"/>
    <property type="match status" value="1"/>
</dbReference>
<evidence type="ECO:0000256" key="5">
    <source>
        <dbReference type="ARBA" id="ARBA00022825"/>
    </source>
</evidence>
<dbReference type="InterPro" id="IPR022398">
    <property type="entry name" value="Peptidase_S8_His-AS"/>
</dbReference>
<dbReference type="InterPro" id="IPR034193">
    <property type="entry name" value="PCSK9_ProteinaseK-like"/>
</dbReference>
<dbReference type="InterPro" id="IPR023827">
    <property type="entry name" value="Peptidase_S8_Asp-AS"/>
</dbReference>
<reference evidence="11" key="2">
    <citation type="submission" date="2023-06" db="EMBL/GenBank/DDBJ databases">
        <authorList>
            <consortium name="Lawrence Berkeley National Laboratory"/>
            <person name="Haridas S."/>
            <person name="Hensen N."/>
            <person name="Bonometti L."/>
            <person name="Westerberg I."/>
            <person name="Brannstrom I.O."/>
            <person name="Guillou S."/>
            <person name="Cros-Aarteil S."/>
            <person name="Calhoun S."/>
            <person name="Kuo A."/>
            <person name="Mondo S."/>
            <person name="Pangilinan J."/>
            <person name="Riley R."/>
            <person name="LaButti K."/>
            <person name="Andreopoulos B."/>
            <person name="Lipzen A."/>
            <person name="Chen C."/>
            <person name="Yanf M."/>
            <person name="Daum C."/>
            <person name="Ng V."/>
            <person name="Clum A."/>
            <person name="Steindorff A."/>
            <person name="Ohm R."/>
            <person name="Martin F."/>
            <person name="Silar P."/>
            <person name="Natvig D."/>
            <person name="Lalanne C."/>
            <person name="Gautier V."/>
            <person name="Ament-velasquez S.L."/>
            <person name="Kruys A."/>
            <person name="Hutchinson M.I."/>
            <person name="Powell A.J."/>
            <person name="Barry K."/>
            <person name="Miller A.N."/>
            <person name="Grigoriev I.V."/>
            <person name="Debuchy R."/>
            <person name="Gladieux P."/>
            <person name="Thoren M.H."/>
            <person name="Johannesson H."/>
        </authorList>
    </citation>
    <scope>NUCLEOTIDE SEQUENCE</scope>
    <source>
        <strain evidence="11">CBS 232.78</strain>
    </source>
</reference>
<dbReference type="Pfam" id="PF05922">
    <property type="entry name" value="Inhibitor_I9"/>
    <property type="match status" value="1"/>
</dbReference>
<dbReference type="SUPFAM" id="SSF52743">
    <property type="entry name" value="Subtilisin-like"/>
    <property type="match status" value="1"/>
</dbReference>
<dbReference type="InterPro" id="IPR036852">
    <property type="entry name" value="Peptidase_S8/S53_dom_sf"/>
</dbReference>
<evidence type="ECO:0000256" key="8">
    <source>
        <dbReference type="SAM" id="SignalP"/>
    </source>
</evidence>
<dbReference type="PANTHER" id="PTHR43806:SF58">
    <property type="entry name" value="ALKALINE PROTEASE 1-RELATED"/>
    <property type="match status" value="1"/>
</dbReference>
<keyword evidence="12" id="KW-1185">Reference proteome</keyword>
<dbReference type="InterPro" id="IPR037045">
    <property type="entry name" value="S8pro/Inhibitor_I9_sf"/>
</dbReference>